<organism evidence="11 12">
    <name type="scientific">Actinomadura harenae</name>
    <dbReference type="NCBI Taxonomy" id="2483351"/>
    <lineage>
        <taxon>Bacteria</taxon>
        <taxon>Bacillati</taxon>
        <taxon>Actinomycetota</taxon>
        <taxon>Actinomycetes</taxon>
        <taxon>Streptosporangiales</taxon>
        <taxon>Thermomonosporaceae</taxon>
        <taxon>Actinomadura</taxon>
    </lineage>
</organism>
<evidence type="ECO:0000256" key="3">
    <source>
        <dbReference type="ARBA" id="ARBA00022676"/>
    </source>
</evidence>
<evidence type="ECO:0000256" key="7">
    <source>
        <dbReference type="ARBA" id="ARBA00023136"/>
    </source>
</evidence>
<proteinExistence type="predicted"/>
<dbReference type="Pfam" id="PF02366">
    <property type="entry name" value="PMT"/>
    <property type="match status" value="1"/>
</dbReference>
<evidence type="ECO:0000256" key="5">
    <source>
        <dbReference type="ARBA" id="ARBA00022692"/>
    </source>
</evidence>
<evidence type="ECO:0000259" key="10">
    <source>
        <dbReference type="Pfam" id="PF02366"/>
    </source>
</evidence>
<comment type="subcellular location">
    <subcellularLocation>
        <location evidence="1">Cell membrane</location>
        <topology evidence="1">Multi-pass membrane protein</topology>
    </subcellularLocation>
</comment>
<feature type="compositionally biased region" description="Basic and acidic residues" evidence="8">
    <location>
        <begin position="1"/>
        <end position="10"/>
    </location>
</feature>
<comment type="caution">
    <text evidence="11">The sequence shown here is derived from an EMBL/GenBank/DDBJ whole genome shotgun (WGS) entry which is preliminary data.</text>
</comment>
<evidence type="ECO:0000256" key="8">
    <source>
        <dbReference type="SAM" id="MobiDB-lite"/>
    </source>
</evidence>
<dbReference type="GO" id="GO:0005886">
    <property type="term" value="C:plasma membrane"/>
    <property type="evidence" value="ECO:0007669"/>
    <property type="project" value="UniProtKB-SubCell"/>
</dbReference>
<dbReference type="PANTHER" id="PTHR33908:SF11">
    <property type="entry name" value="MEMBRANE PROTEIN"/>
    <property type="match status" value="1"/>
</dbReference>
<feature type="transmembrane region" description="Helical" evidence="9">
    <location>
        <begin position="93"/>
        <end position="118"/>
    </location>
</feature>
<dbReference type="PANTHER" id="PTHR33908">
    <property type="entry name" value="MANNOSYLTRANSFERASE YKCB-RELATED"/>
    <property type="match status" value="1"/>
</dbReference>
<evidence type="ECO:0000256" key="1">
    <source>
        <dbReference type="ARBA" id="ARBA00004651"/>
    </source>
</evidence>
<feature type="domain" description="ArnT-like N-terminal" evidence="10">
    <location>
        <begin position="101"/>
        <end position="238"/>
    </location>
</feature>
<sequence length="498" mass="54599">MTELTVREGVPDAGTAGPPKSRAARSRSFARTHWLFLSLLAAGALLRGTAMLGYRWVMWFPDSSDYLSGAVNLNPNLVRPSGYSLFLWLVEPLHSLAVVSLLQHLMGLAVAIMVYVLARRAGVPRWLAAVATVPVLLDGNQVQLEHMLMSDTLFGFLVTAAVTVLLLRATGRRTLVLAAAGGLLLGLATITRSAGLPLLGVAAFVLLVRRAGWRPLAAMLAAGVIPVVAYSSWFAVDRGEFTMTRSTGVFLYGRVAPFADCKKMDVPVEQMPLCLSSDPKDRSVRDSYIWGPRAPRYRVEATGFTPEGERLAFDFAVRAITHQPGDYAKVAATDLGRTLRWDHPTFPDRTTYEHYLFGTKTFNPDQSAEPYVRAYDPDYRPTRATGPYASFLGAYQKVAYLPGTVLGVITLGGLVLMIRRRRWDALLPWLIGTVLLVVPALTAQFDYRYVLPAVPLMCLALVLATRPADPKGRPPEPGEIIEPTRLPGRIRSLLASRV</sequence>
<keyword evidence="3" id="KW-0328">Glycosyltransferase</keyword>
<feature type="transmembrane region" description="Helical" evidence="9">
    <location>
        <begin position="215"/>
        <end position="236"/>
    </location>
</feature>
<evidence type="ECO:0000256" key="9">
    <source>
        <dbReference type="SAM" id="Phobius"/>
    </source>
</evidence>
<dbReference type="GO" id="GO:0006493">
    <property type="term" value="P:protein O-linked glycosylation"/>
    <property type="evidence" value="ECO:0007669"/>
    <property type="project" value="InterPro"/>
</dbReference>
<dbReference type="EMBL" id="RFFG01000171">
    <property type="protein sequence ID" value="RMI34493.1"/>
    <property type="molecule type" value="Genomic_DNA"/>
</dbReference>
<dbReference type="GO" id="GO:0009103">
    <property type="term" value="P:lipopolysaccharide biosynthetic process"/>
    <property type="evidence" value="ECO:0007669"/>
    <property type="project" value="UniProtKB-ARBA"/>
</dbReference>
<feature type="transmembrane region" description="Helical" evidence="9">
    <location>
        <begin position="152"/>
        <end position="169"/>
    </location>
</feature>
<evidence type="ECO:0000313" key="12">
    <source>
        <dbReference type="Proteomes" id="UP000282674"/>
    </source>
</evidence>
<evidence type="ECO:0000256" key="6">
    <source>
        <dbReference type="ARBA" id="ARBA00022989"/>
    </source>
</evidence>
<feature type="transmembrane region" description="Helical" evidence="9">
    <location>
        <begin position="34"/>
        <end position="57"/>
    </location>
</feature>
<reference evidence="11 12" key="1">
    <citation type="submission" date="2018-10" db="EMBL/GenBank/DDBJ databases">
        <title>Isolation from soil.</title>
        <authorList>
            <person name="Hu J."/>
        </authorList>
    </citation>
    <scope>NUCLEOTIDE SEQUENCE [LARGE SCALE GENOMIC DNA]</scope>
    <source>
        <strain evidence="11 12">NEAU-Ht49</strain>
    </source>
</reference>
<keyword evidence="7 9" id="KW-0472">Membrane</keyword>
<keyword evidence="4 11" id="KW-0808">Transferase</keyword>
<feature type="transmembrane region" description="Helical" evidence="9">
    <location>
        <begin position="175"/>
        <end position="208"/>
    </location>
</feature>
<keyword evidence="5 9" id="KW-0812">Transmembrane</keyword>
<keyword evidence="12" id="KW-1185">Reference proteome</keyword>
<evidence type="ECO:0000313" key="11">
    <source>
        <dbReference type="EMBL" id="RMI34493.1"/>
    </source>
</evidence>
<dbReference type="GO" id="GO:0016763">
    <property type="term" value="F:pentosyltransferase activity"/>
    <property type="evidence" value="ECO:0007669"/>
    <property type="project" value="TreeGrafter"/>
</dbReference>
<dbReference type="Proteomes" id="UP000282674">
    <property type="component" value="Unassembled WGS sequence"/>
</dbReference>
<protein>
    <submittedName>
        <fullName evidence="11">Phospholipid carrier-dependent glycosyltransferase</fullName>
    </submittedName>
</protein>
<accession>A0A3M2LD16</accession>
<keyword evidence="2" id="KW-1003">Cell membrane</keyword>
<feature type="transmembrane region" description="Helical" evidence="9">
    <location>
        <begin position="425"/>
        <end position="443"/>
    </location>
</feature>
<name>A0A3M2LD16_9ACTN</name>
<gene>
    <name evidence="11" type="ORF">EBO15_41020</name>
</gene>
<dbReference type="OrthoDB" id="3212150at2"/>
<keyword evidence="6 9" id="KW-1133">Transmembrane helix</keyword>
<evidence type="ECO:0000256" key="4">
    <source>
        <dbReference type="ARBA" id="ARBA00022679"/>
    </source>
</evidence>
<evidence type="ECO:0000256" key="2">
    <source>
        <dbReference type="ARBA" id="ARBA00022475"/>
    </source>
</evidence>
<dbReference type="GO" id="GO:0000030">
    <property type="term" value="F:mannosyltransferase activity"/>
    <property type="evidence" value="ECO:0007669"/>
    <property type="project" value="InterPro"/>
</dbReference>
<dbReference type="AlphaFoldDB" id="A0A3M2LD16"/>
<feature type="region of interest" description="Disordered" evidence="8">
    <location>
        <begin position="1"/>
        <end position="24"/>
    </location>
</feature>
<dbReference type="InterPro" id="IPR050297">
    <property type="entry name" value="LipidA_mod_glycosyltrf_83"/>
</dbReference>
<dbReference type="InterPro" id="IPR003342">
    <property type="entry name" value="ArnT-like_N"/>
</dbReference>
<feature type="transmembrane region" description="Helical" evidence="9">
    <location>
        <begin position="398"/>
        <end position="418"/>
    </location>
</feature>
<dbReference type="RefSeq" id="WP_147481885.1">
    <property type="nucleotide sequence ID" value="NZ_JBHSKC010000001.1"/>
</dbReference>